<gene>
    <name evidence="7" type="ORF">AB8S09_15845</name>
</gene>
<evidence type="ECO:0000313" key="7">
    <source>
        <dbReference type="EMBL" id="MEY8765083.1"/>
    </source>
</evidence>
<evidence type="ECO:0000313" key="8">
    <source>
        <dbReference type="Proteomes" id="UP001565220"/>
    </source>
</evidence>
<evidence type="ECO:0000256" key="3">
    <source>
        <dbReference type="ARBA" id="ARBA00022578"/>
    </source>
</evidence>
<dbReference type="PANTHER" id="PTHR33217:SF8">
    <property type="entry name" value="MUTATOR FAMILY TRANSPOSASE"/>
    <property type="match status" value="1"/>
</dbReference>
<feature type="non-terminal residue" evidence="7">
    <location>
        <position position="1"/>
    </location>
</feature>
<evidence type="ECO:0000256" key="4">
    <source>
        <dbReference type="ARBA" id="ARBA00023125"/>
    </source>
</evidence>
<reference evidence="7 8" key="1">
    <citation type="submission" date="2024-08" db="EMBL/GenBank/DDBJ databases">
        <title>Clostridium lapicellarii sp. nov., and Clostridium renhuaiense sp. nov., two species isolated from the mud in a fermentation cellar used for producing sauce-flavour Chinese liquors.</title>
        <authorList>
            <person name="Yang F."/>
            <person name="Wang H."/>
            <person name="Chen L.Q."/>
            <person name="Zhou N."/>
            <person name="Lu J.J."/>
            <person name="Pu X.X."/>
            <person name="Wan B."/>
            <person name="Wang L."/>
            <person name="Liu S.J."/>
        </authorList>
    </citation>
    <scope>NUCLEOTIDE SEQUENCE [LARGE SCALE GENOMIC DNA]</scope>
    <source>
        <strain evidence="7 8">MT-113</strain>
    </source>
</reference>
<dbReference type="PANTHER" id="PTHR33217">
    <property type="entry name" value="TRANSPOSASE FOR INSERTION SEQUENCE ELEMENT IS1081"/>
    <property type="match status" value="1"/>
</dbReference>
<keyword evidence="3 6" id="KW-0815">Transposition</keyword>
<dbReference type="Pfam" id="PF00872">
    <property type="entry name" value="Transposase_mut"/>
    <property type="match status" value="1"/>
</dbReference>
<dbReference type="EMBL" id="JBGFFE010000067">
    <property type="protein sequence ID" value="MEY8765083.1"/>
    <property type="molecule type" value="Genomic_DNA"/>
</dbReference>
<evidence type="ECO:0000256" key="2">
    <source>
        <dbReference type="ARBA" id="ARBA00010961"/>
    </source>
</evidence>
<organism evidence="7 8">
    <name type="scientific">Clostridium lapidicellarium</name>
    <dbReference type="NCBI Taxonomy" id="3240931"/>
    <lineage>
        <taxon>Bacteria</taxon>
        <taxon>Bacillati</taxon>
        <taxon>Bacillota</taxon>
        <taxon>Clostridia</taxon>
        <taxon>Eubacteriales</taxon>
        <taxon>Clostridiaceae</taxon>
        <taxon>Clostridium</taxon>
    </lineage>
</organism>
<dbReference type="InterPro" id="IPR001207">
    <property type="entry name" value="Transposase_mutator"/>
</dbReference>
<accession>A0ABV4E1P0</accession>
<keyword evidence="8" id="KW-1185">Reference proteome</keyword>
<comment type="similarity">
    <text evidence="2 6">Belongs to the transposase mutator family.</text>
</comment>
<protein>
    <recommendedName>
        <fullName evidence="6">Mutator family transposase</fullName>
    </recommendedName>
</protein>
<keyword evidence="5 6" id="KW-0233">DNA recombination</keyword>
<evidence type="ECO:0000256" key="5">
    <source>
        <dbReference type="ARBA" id="ARBA00023172"/>
    </source>
</evidence>
<dbReference type="Proteomes" id="UP001565220">
    <property type="component" value="Unassembled WGS sequence"/>
</dbReference>
<name>A0ABV4E1P0_9CLOT</name>
<keyword evidence="4 6" id="KW-0238">DNA-binding</keyword>
<sequence>QNNWENLSTYFDFPQDIRKIIYTTNALEGFNRQLRKFTKVRTVFPTDESLLKALYLATEQIMLKWTSPYPNWGNTLAQLTIMFKERIEPFI</sequence>
<evidence type="ECO:0000256" key="1">
    <source>
        <dbReference type="ARBA" id="ARBA00002190"/>
    </source>
</evidence>
<evidence type="ECO:0000256" key="6">
    <source>
        <dbReference type="RuleBase" id="RU365089"/>
    </source>
</evidence>
<comment type="caution">
    <text evidence="7">The sequence shown here is derived from an EMBL/GenBank/DDBJ whole genome shotgun (WGS) entry which is preliminary data.</text>
</comment>
<dbReference type="RefSeq" id="WP_369869565.1">
    <property type="nucleotide sequence ID" value="NZ_JBGFFE010000067.1"/>
</dbReference>
<proteinExistence type="inferred from homology"/>
<keyword evidence="6" id="KW-0814">Transposable element</keyword>
<comment type="function">
    <text evidence="1 6">Required for the transposition of the insertion element.</text>
</comment>